<dbReference type="RefSeq" id="WP_152840153.1">
    <property type="nucleotide sequence ID" value="NZ_WHUG01000010.1"/>
</dbReference>
<evidence type="ECO:0000259" key="1">
    <source>
        <dbReference type="Pfam" id="PF06983"/>
    </source>
</evidence>
<name>A0A6A7N7Z7_9BURK</name>
<evidence type="ECO:0000313" key="2">
    <source>
        <dbReference type="EMBL" id="MQA40867.1"/>
    </source>
</evidence>
<gene>
    <name evidence="2" type="ORF">GEV02_22270</name>
</gene>
<dbReference type="CDD" id="cd06588">
    <property type="entry name" value="PhnB_like"/>
    <property type="match status" value="1"/>
</dbReference>
<feature type="domain" description="PhnB-like" evidence="1">
    <location>
        <begin position="5"/>
        <end position="125"/>
    </location>
</feature>
<dbReference type="EMBL" id="WHUG01000010">
    <property type="protein sequence ID" value="MQA40867.1"/>
    <property type="molecule type" value="Genomic_DNA"/>
</dbReference>
<dbReference type="PANTHER" id="PTHR33990">
    <property type="entry name" value="PROTEIN YJDN-RELATED"/>
    <property type="match status" value="1"/>
</dbReference>
<dbReference type="PIRSF" id="PIRSF021700">
    <property type="entry name" value="3_dmu_93_MTrfase"/>
    <property type="match status" value="1"/>
</dbReference>
<dbReference type="InterPro" id="IPR009725">
    <property type="entry name" value="3_dmu_93_MTrfase"/>
</dbReference>
<protein>
    <submittedName>
        <fullName evidence="2">VOC family protein</fullName>
    </submittedName>
</protein>
<evidence type="ECO:0000313" key="3">
    <source>
        <dbReference type="Proteomes" id="UP000440498"/>
    </source>
</evidence>
<dbReference type="SUPFAM" id="SSF54593">
    <property type="entry name" value="Glyoxalase/Bleomycin resistance protein/Dihydroxybiphenyl dioxygenase"/>
    <property type="match status" value="1"/>
</dbReference>
<reference evidence="2 3" key="1">
    <citation type="submission" date="2019-10" db="EMBL/GenBank/DDBJ databases">
        <title>Two novel species isolated from a subtropical stream in China.</title>
        <authorList>
            <person name="Lu H."/>
        </authorList>
    </citation>
    <scope>NUCLEOTIDE SEQUENCE [LARGE SCALE GENOMIC DNA]</scope>
    <source>
        <strain evidence="2 3">FT29W</strain>
    </source>
</reference>
<dbReference type="InterPro" id="IPR029068">
    <property type="entry name" value="Glyas_Bleomycin-R_OHBP_Dase"/>
</dbReference>
<dbReference type="Proteomes" id="UP000440498">
    <property type="component" value="Unassembled WGS sequence"/>
</dbReference>
<dbReference type="Pfam" id="PF06983">
    <property type="entry name" value="3-dmu-9_3-mt"/>
    <property type="match status" value="1"/>
</dbReference>
<keyword evidence="3" id="KW-1185">Reference proteome</keyword>
<proteinExistence type="predicted"/>
<dbReference type="Gene3D" id="3.10.180.10">
    <property type="entry name" value="2,3-Dihydroxybiphenyl 1,2-Dioxygenase, domain 1"/>
    <property type="match status" value="1"/>
</dbReference>
<organism evidence="2 3">
    <name type="scientific">Rugamonas aquatica</name>
    <dbReference type="NCBI Taxonomy" id="2743357"/>
    <lineage>
        <taxon>Bacteria</taxon>
        <taxon>Pseudomonadati</taxon>
        <taxon>Pseudomonadota</taxon>
        <taxon>Betaproteobacteria</taxon>
        <taxon>Burkholderiales</taxon>
        <taxon>Oxalobacteraceae</taxon>
        <taxon>Telluria group</taxon>
        <taxon>Rugamonas</taxon>
    </lineage>
</organism>
<dbReference type="InterPro" id="IPR028973">
    <property type="entry name" value="PhnB-like"/>
</dbReference>
<comment type="caution">
    <text evidence="2">The sequence shown here is derived from an EMBL/GenBank/DDBJ whole genome shotgun (WGS) entry which is preliminary data.</text>
</comment>
<dbReference type="PANTHER" id="PTHR33990:SF2">
    <property type="entry name" value="PHNB-LIKE DOMAIN-CONTAINING PROTEIN"/>
    <property type="match status" value="1"/>
</dbReference>
<dbReference type="AlphaFoldDB" id="A0A6A7N7Z7"/>
<accession>A0A6A7N7Z7</accession>
<sequence>MHSIQKITPFLWFSGRAEEAAEYYVGIFRNSRICQVIRYTEAGQEQHKQQPGSAMTVALKLDGQDFTLLNGGPIFQFTPAISFVVNCESQEEIDYFWERLSAGGAPEARQCGWLADKFGLSWQIVPTTLPTMLQDADAEKSGRVMSALMGMKKIDLAGLKKAYAGQ</sequence>